<reference evidence="1" key="1">
    <citation type="journal article" date="2015" name="Nature">
        <title>Complex archaea that bridge the gap between prokaryotes and eukaryotes.</title>
        <authorList>
            <person name="Spang A."/>
            <person name="Saw J.H."/>
            <person name="Jorgensen S.L."/>
            <person name="Zaremba-Niedzwiedzka K."/>
            <person name="Martijn J."/>
            <person name="Lind A.E."/>
            <person name="van Eijk R."/>
            <person name="Schleper C."/>
            <person name="Guy L."/>
            <person name="Ettema T.J."/>
        </authorList>
    </citation>
    <scope>NUCLEOTIDE SEQUENCE</scope>
</reference>
<gene>
    <name evidence="1" type="ORF">LCGC14_3158680</name>
</gene>
<accession>A0A0F8VS01</accession>
<sequence>MTTQTRREFLGKLGWMFAGGILVPYIPKTFYSIPEPIIAPYFDPLSFRVYWNNGRSAAFVSEAILEDYHVLTQLVPEVVVRELNIYLPEGKNYRHTNFLTGRSLD</sequence>
<name>A0A0F8VS01_9ZZZZ</name>
<evidence type="ECO:0000313" key="1">
    <source>
        <dbReference type="EMBL" id="KKK47092.1"/>
    </source>
</evidence>
<proteinExistence type="predicted"/>
<dbReference type="AlphaFoldDB" id="A0A0F8VS01"/>
<organism evidence="1">
    <name type="scientific">marine sediment metagenome</name>
    <dbReference type="NCBI Taxonomy" id="412755"/>
    <lineage>
        <taxon>unclassified sequences</taxon>
        <taxon>metagenomes</taxon>
        <taxon>ecological metagenomes</taxon>
    </lineage>
</organism>
<protein>
    <submittedName>
        <fullName evidence="1">Uncharacterized protein</fullName>
    </submittedName>
</protein>
<dbReference type="EMBL" id="LAZR01069754">
    <property type="protein sequence ID" value="KKK47092.1"/>
    <property type="molecule type" value="Genomic_DNA"/>
</dbReference>
<comment type="caution">
    <text evidence="1">The sequence shown here is derived from an EMBL/GenBank/DDBJ whole genome shotgun (WGS) entry which is preliminary data.</text>
</comment>